<feature type="transmembrane region" description="Helical" evidence="5">
    <location>
        <begin position="193"/>
        <end position="214"/>
    </location>
</feature>
<dbReference type="GO" id="GO:0005886">
    <property type="term" value="C:plasma membrane"/>
    <property type="evidence" value="ECO:0007669"/>
    <property type="project" value="UniProtKB-SubCell"/>
</dbReference>
<evidence type="ECO:0000256" key="4">
    <source>
        <dbReference type="ARBA" id="ARBA00023136"/>
    </source>
</evidence>
<dbReference type="GO" id="GO:0055085">
    <property type="term" value="P:transmembrane transport"/>
    <property type="evidence" value="ECO:0007669"/>
    <property type="project" value="InterPro"/>
</dbReference>
<comment type="subcellular location">
    <subcellularLocation>
        <location evidence="1 5">Cell membrane</location>
        <topology evidence="1 5">Multi-pass membrane protein</topology>
    </subcellularLocation>
</comment>
<feature type="transmembrane region" description="Helical" evidence="5">
    <location>
        <begin position="374"/>
        <end position="404"/>
    </location>
</feature>
<evidence type="ECO:0000256" key="2">
    <source>
        <dbReference type="ARBA" id="ARBA00022692"/>
    </source>
</evidence>
<feature type="transmembrane region" description="Helical" evidence="5">
    <location>
        <begin position="549"/>
        <end position="568"/>
    </location>
</feature>
<feature type="transmembrane region" description="Helical" evidence="5">
    <location>
        <begin position="70"/>
        <end position="92"/>
    </location>
</feature>
<evidence type="ECO:0000313" key="7">
    <source>
        <dbReference type="EMBL" id="VVC76755.1"/>
    </source>
</evidence>
<dbReference type="PROSITE" id="PS50928">
    <property type="entry name" value="ABC_TM1"/>
    <property type="match status" value="2"/>
</dbReference>
<dbReference type="InterPro" id="IPR000515">
    <property type="entry name" value="MetI-like"/>
</dbReference>
<protein>
    <submittedName>
        <fullName evidence="7">Glycine betaine/carnitine transport permease protein GbuB</fullName>
    </submittedName>
</protein>
<feature type="transmembrane region" description="Helical" evidence="5">
    <location>
        <begin position="244"/>
        <end position="265"/>
    </location>
</feature>
<dbReference type="Pfam" id="PF00528">
    <property type="entry name" value="BPD_transp_1"/>
    <property type="match status" value="2"/>
</dbReference>
<dbReference type="PANTHER" id="PTHR42744">
    <property type="entry name" value="BINDING-PROTEIN-DEPENDENT TRANSPORT SYSTEMS INNER MEMBRANE COMPONENT"/>
    <property type="match status" value="1"/>
</dbReference>
<dbReference type="SUPFAM" id="SSF161098">
    <property type="entry name" value="MetI-like"/>
    <property type="match status" value="2"/>
</dbReference>
<feature type="transmembrane region" description="Helical" evidence="5">
    <location>
        <begin position="104"/>
        <end position="125"/>
    </location>
</feature>
<name>A0A5E4PJK9_9COXI</name>
<evidence type="ECO:0000256" key="3">
    <source>
        <dbReference type="ARBA" id="ARBA00022989"/>
    </source>
</evidence>
<reference evidence="7 8" key="1">
    <citation type="submission" date="2019-08" db="EMBL/GenBank/DDBJ databases">
        <authorList>
            <person name="Guy L."/>
        </authorList>
    </citation>
    <scope>NUCLEOTIDE SEQUENCE [LARGE SCALE GENOMIC DNA]</scope>
    <source>
        <strain evidence="7 8">SGT-108</strain>
    </source>
</reference>
<keyword evidence="3 5" id="KW-1133">Transmembrane helix</keyword>
<evidence type="ECO:0000256" key="1">
    <source>
        <dbReference type="ARBA" id="ARBA00004651"/>
    </source>
</evidence>
<feature type="domain" description="ABC transmembrane type-1" evidence="6">
    <location>
        <begin position="66"/>
        <end position="260"/>
    </location>
</feature>
<sequence length="582" mass="64909">MSFLRTTFMTAYRARMYPNYWDMLALLVVLAVISFFAWTAKQMATPYHLGQVIPISLNPSNLPFYASRTVVRMLIALCVSILFTFTFATWAAKSRRAEKIIIPVIDVLQSVPILGFLSVTVAGFIGLFPGSLLGPECAAIFVIFTSQAWNMALGFYQTVRSVPAEVQEAARMFHLSAWQRFWRIDVPFSMPGLLWNTMASMSAGWFFVVATEAITVSNQKILLPGIGSYIAVAIQAANLRAISYAILAMLIVILIYDQLLFRPLVAWAERFKAERESANTDAAAESWVIDLFRRTRMVRNLGGKVAQLFDMFVNIRIFRSSVGQSGVLSGRPLNERWIALIYNVSTFIIGAGALVFLSSYIFNNISLPEIRHVFLLGLVTAFRVVVLIVLCSLFWVPVGVWIGLRPKAARFVQPVAQILAAFPANLLYPFIVVFIVTYHLSPNIWLTPLMILGSQWYILFNVIAGASGMPKDLLQVADNFGVTGWQRWRRLLLPSVFPFYITGAITAAGGAWNASIVAEVASWGDETLVATGLGAYITQYTAAGNFPRIALGIGMMCLLVLVFNRLVWRPLYSYSVNRFLLE</sequence>
<feature type="transmembrane region" description="Helical" evidence="5">
    <location>
        <begin position="491"/>
        <end position="512"/>
    </location>
</feature>
<dbReference type="CDD" id="cd06261">
    <property type="entry name" value="TM_PBP2"/>
    <property type="match status" value="2"/>
</dbReference>
<keyword evidence="5" id="KW-0813">Transport</keyword>
<dbReference type="InterPro" id="IPR035906">
    <property type="entry name" value="MetI-like_sf"/>
</dbReference>
<dbReference type="AlphaFoldDB" id="A0A5E4PJK9"/>
<dbReference type="PANTHER" id="PTHR42744:SF1">
    <property type="entry name" value="BINDING-PROTEIN-DEPENDENT TRANSPORT SYSTEMS INNER MEMBRANE COMPONENT"/>
    <property type="match status" value="1"/>
</dbReference>
<dbReference type="RefSeq" id="WP_172622826.1">
    <property type="nucleotide sequence ID" value="NZ_LR699119.1"/>
</dbReference>
<keyword evidence="2 5" id="KW-0812">Transmembrane</keyword>
<dbReference type="Gene3D" id="1.10.3720.10">
    <property type="entry name" value="MetI-like"/>
    <property type="match status" value="2"/>
</dbReference>
<proteinExistence type="inferred from homology"/>
<feature type="transmembrane region" description="Helical" evidence="5">
    <location>
        <begin position="444"/>
        <end position="464"/>
    </location>
</feature>
<feature type="transmembrane region" description="Helical" evidence="5">
    <location>
        <begin position="20"/>
        <end position="40"/>
    </location>
</feature>
<evidence type="ECO:0000256" key="5">
    <source>
        <dbReference type="RuleBase" id="RU363032"/>
    </source>
</evidence>
<feature type="transmembrane region" description="Helical" evidence="5">
    <location>
        <begin position="221"/>
        <end position="238"/>
    </location>
</feature>
<feature type="transmembrane region" description="Helical" evidence="5">
    <location>
        <begin position="340"/>
        <end position="362"/>
    </location>
</feature>
<dbReference type="KEGG" id="asip:AQUSIP_20810"/>
<keyword evidence="4 5" id="KW-0472">Membrane</keyword>
<accession>A0A5E4PJK9</accession>
<organism evidence="7 8">
    <name type="scientific">Aquicella siphonis</name>
    <dbReference type="NCBI Taxonomy" id="254247"/>
    <lineage>
        <taxon>Bacteria</taxon>
        <taxon>Pseudomonadati</taxon>
        <taxon>Pseudomonadota</taxon>
        <taxon>Gammaproteobacteria</taxon>
        <taxon>Legionellales</taxon>
        <taxon>Coxiellaceae</taxon>
        <taxon>Aquicella</taxon>
    </lineage>
</organism>
<evidence type="ECO:0000313" key="8">
    <source>
        <dbReference type="Proteomes" id="UP000324194"/>
    </source>
</evidence>
<feature type="domain" description="ABC transmembrane type-1" evidence="6">
    <location>
        <begin position="381"/>
        <end position="567"/>
    </location>
</feature>
<evidence type="ECO:0000259" key="6">
    <source>
        <dbReference type="PROSITE" id="PS50928"/>
    </source>
</evidence>
<dbReference type="Proteomes" id="UP000324194">
    <property type="component" value="Chromosome 1"/>
</dbReference>
<comment type="similarity">
    <text evidence="5">Belongs to the binding-protein-dependent transport system permease family.</text>
</comment>
<keyword evidence="8" id="KW-1185">Reference proteome</keyword>
<gene>
    <name evidence="7" type="primary">gbuB</name>
    <name evidence="7" type="ORF">AQUSIP_20810</name>
</gene>
<dbReference type="EMBL" id="LR699119">
    <property type="protein sequence ID" value="VVC76755.1"/>
    <property type="molecule type" value="Genomic_DNA"/>
</dbReference>
<feature type="transmembrane region" description="Helical" evidence="5">
    <location>
        <begin position="416"/>
        <end position="438"/>
    </location>
</feature>